<dbReference type="HOGENOM" id="CLU_1025597_0_0_5"/>
<sequence>MTDHDYGDLAGAGFGDFELSNLDQALFLIQEYDLEAQLIAIRGVLSQNRAARQLVIEDIEALNEQMRNRTGGDDEYHMHMENHWADTLHGTVFQDAAHSMSAVGMLAPFVESLFVSIFSGLRTRQQHDDDNHRTRGVRRARSETDFWDPHFVFDKKVRRKDLVAGIGQLSASVGLAPFLPANCDKALTALFAYRNKMFHNGFEWPMEERHKFGKRIENEAWPEGWFTQSNTGGEPWIFYMSDDFIKHCLKMIDQVLHGVGEYLEQGRSEQT</sequence>
<dbReference type="Proteomes" id="UP000032160">
    <property type="component" value="Chromosome I"/>
</dbReference>
<evidence type="ECO:0000313" key="1">
    <source>
        <dbReference type="EMBL" id="CDO60271.1"/>
    </source>
</evidence>
<keyword evidence="2" id="KW-1185">Reference proteome</keyword>
<protein>
    <submittedName>
        <fullName evidence="1">Uncharacterized protein</fullName>
    </submittedName>
</protein>
<dbReference type="AlphaFoldDB" id="X5MNP2"/>
<dbReference type="KEGG" id="pect:BN1012_Phect2058"/>
<reference evidence="1 2" key="1">
    <citation type="journal article" date="2014" name="Front. Genet.">
        <title>Genome and metabolic network of "Candidatus Phaeomarinobacter ectocarpi" Ec32, a new candidate genus of Alphaproteobacteria frequently associated with brown algae.</title>
        <authorList>
            <person name="Dittami S.M."/>
            <person name="Barbeyron T."/>
            <person name="Boyen C."/>
            <person name="Cambefort J."/>
            <person name="Collet G."/>
            <person name="Delage L."/>
            <person name="Gobet A."/>
            <person name="Groisillier A."/>
            <person name="Leblanc C."/>
            <person name="Michel G."/>
            <person name="Scornet D."/>
            <person name="Siegel A."/>
            <person name="Tapia J.E."/>
            <person name="Tonon T."/>
        </authorList>
    </citation>
    <scope>NUCLEOTIDE SEQUENCE [LARGE SCALE GENOMIC DNA]</scope>
    <source>
        <strain evidence="1 2">Ec32</strain>
    </source>
</reference>
<name>X5MNP2_9HYPH</name>
<dbReference type="EMBL" id="HG966617">
    <property type="protein sequence ID" value="CDO60271.1"/>
    <property type="molecule type" value="Genomic_DNA"/>
</dbReference>
<gene>
    <name evidence="1" type="ORF">BN1012_Phect2058</name>
</gene>
<organism evidence="1 2">
    <name type="scientific">Candidatus Phaeomarinibacter ectocarpi</name>
    <dbReference type="NCBI Taxonomy" id="1458461"/>
    <lineage>
        <taxon>Bacteria</taxon>
        <taxon>Pseudomonadati</taxon>
        <taxon>Pseudomonadota</taxon>
        <taxon>Alphaproteobacteria</taxon>
        <taxon>Hyphomicrobiales</taxon>
        <taxon>Parvibaculaceae</taxon>
        <taxon>Candidatus Phaeomarinibacter</taxon>
    </lineage>
</organism>
<accession>X5MNP2</accession>
<proteinExistence type="predicted"/>
<dbReference type="RefSeq" id="WP_043948371.1">
    <property type="nucleotide sequence ID" value="NZ_HG966617.1"/>
</dbReference>
<dbReference type="OrthoDB" id="1550901at2"/>
<dbReference type="PATRIC" id="fig|1458461.3.peg.2064"/>
<evidence type="ECO:0000313" key="2">
    <source>
        <dbReference type="Proteomes" id="UP000032160"/>
    </source>
</evidence>
<dbReference type="STRING" id="1458461.BN1012_Phect2058"/>